<dbReference type="GO" id="GO:0070403">
    <property type="term" value="F:NAD+ binding"/>
    <property type="evidence" value="ECO:0007669"/>
    <property type="project" value="InterPro"/>
</dbReference>
<dbReference type="Gene3D" id="1.10.1040.50">
    <property type="match status" value="1"/>
</dbReference>
<feature type="region of interest" description="Disordered" evidence="3">
    <location>
        <begin position="325"/>
        <end position="347"/>
    </location>
</feature>
<proteinExistence type="inferred from homology"/>
<feature type="compositionally biased region" description="Gly residues" evidence="3">
    <location>
        <begin position="329"/>
        <end position="342"/>
    </location>
</feature>
<evidence type="ECO:0000259" key="5">
    <source>
        <dbReference type="Pfam" id="PF02737"/>
    </source>
</evidence>
<evidence type="ECO:0000256" key="2">
    <source>
        <dbReference type="ARBA" id="ARBA00023002"/>
    </source>
</evidence>
<dbReference type="RefSeq" id="WP_070009953.1">
    <property type="nucleotide sequence ID" value="NZ_LJGS01000038.1"/>
</dbReference>
<feature type="domain" description="3-hydroxyacyl-CoA dehydrogenase C-terminal" evidence="4">
    <location>
        <begin position="187"/>
        <end position="284"/>
    </location>
</feature>
<dbReference type="Pfam" id="PF00725">
    <property type="entry name" value="3HCDH"/>
    <property type="match status" value="2"/>
</dbReference>
<dbReference type="GO" id="GO:0006631">
    <property type="term" value="P:fatty acid metabolic process"/>
    <property type="evidence" value="ECO:0007669"/>
    <property type="project" value="InterPro"/>
</dbReference>
<dbReference type="Gene3D" id="3.40.50.720">
    <property type="entry name" value="NAD(P)-binding Rossmann-like Domain"/>
    <property type="match status" value="1"/>
</dbReference>
<comment type="caution">
    <text evidence="6">The sequence shown here is derived from an EMBL/GenBank/DDBJ whole genome shotgun (WGS) entry which is preliminary data.</text>
</comment>
<dbReference type="AlphaFoldDB" id="A0A1E7JSQ7"/>
<dbReference type="InterPro" id="IPR006108">
    <property type="entry name" value="3HC_DH_C"/>
</dbReference>
<evidence type="ECO:0000259" key="4">
    <source>
        <dbReference type="Pfam" id="PF00725"/>
    </source>
</evidence>
<gene>
    <name evidence="6" type="ORF">AN215_05435</name>
</gene>
<organism evidence="6 7">
    <name type="scientific">Streptomyces abyssalis</name>
    <dbReference type="NCBI Taxonomy" id="933944"/>
    <lineage>
        <taxon>Bacteria</taxon>
        <taxon>Bacillati</taxon>
        <taxon>Actinomycetota</taxon>
        <taxon>Actinomycetes</taxon>
        <taxon>Kitasatosporales</taxon>
        <taxon>Streptomycetaceae</taxon>
        <taxon>Streptomyces</taxon>
    </lineage>
</organism>
<feature type="compositionally biased region" description="Low complexity" evidence="3">
    <location>
        <begin position="283"/>
        <end position="294"/>
    </location>
</feature>
<feature type="domain" description="3-hydroxyacyl-CoA dehydrogenase C-terminal" evidence="4">
    <location>
        <begin position="422"/>
        <end position="504"/>
    </location>
</feature>
<feature type="domain" description="3-hydroxyacyl-CoA dehydrogenase NAD binding" evidence="5">
    <location>
        <begin position="3"/>
        <end position="184"/>
    </location>
</feature>
<sequence length="523" mass="53896">MRIRIVGTGVMGRGIAQWAATAGHTVELADAREESVTEAVAFVTGMLERAAQKGRMSADEAASARERLVPLGSPFTAPAGDEAPALVIEAVREDLETKTSVFTELTKVLPETTVFATNTSSLSVTEIGSRLADPSRLAGLHFFNPVPLMKIAEVVPGAATREDLPGFLTEFVEGCGHRAVTVADTPGFLVNHAGRGLVTEALALLEESVAPPADLDAIARDVLGLRMGPFELMDLTGLDVTASVIETVWRGFRHSDRLRPSYLTANRVAAGLHGRKTGRGFYPYGPDAPGDAAAPTPPPAGGDAARPVAVVGEGPDADAVSALLDGRTVPGGQGRDGTGSGDGSRPEPLLLVPTWGGTVAAAVAAQGLPAGRALGIDPLSADTGRFVLAVTPASEPGAVRDAAAVLAATGAEVTVVRDTAGSVAQRLLASVVSVAASIAERHIAAPEDIDLAVTAGLGYPYGPLAWGERIGAARMLGLQRALLTATGDPRYRPPRWIAERAQLGLPLTAPDIPLAGHFEENSP</sequence>
<dbReference type="SUPFAM" id="SSF51735">
    <property type="entry name" value="NAD(P)-binding Rossmann-fold domains"/>
    <property type="match status" value="1"/>
</dbReference>
<dbReference type="OrthoDB" id="9771883at2"/>
<dbReference type="InterPro" id="IPR036291">
    <property type="entry name" value="NAD(P)-bd_dom_sf"/>
</dbReference>
<name>A0A1E7JSQ7_9ACTN</name>
<accession>A0A1E7JSQ7</accession>
<evidence type="ECO:0000256" key="3">
    <source>
        <dbReference type="SAM" id="MobiDB-lite"/>
    </source>
</evidence>
<dbReference type="PATRIC" id="fig|933944.5.peg.1562"/>
<dbReference type="GO" id="GO:0008691">
    <property type="term" value="F:3-hydroxybutyryl-CoA dehydrogenase activity"/>
    <property type="evidence" value="ECO:0007669"/>
    <property type="project" value="UniProtKB-EC"/>
</dbReference>
<dbReference type="InterPro" id="IPR008927">
    <property type="entry name" value="6-PGluconate_DH-like_C_sf"/>
</dbReference>
<protein>
    <submittedName>
        <fullName evidence="6">3-hydroxyacyl-CoA dehydrogenase</fullName>
        <ecNumber evidence="6">1.1.1.157</ecNumber>
    </submittedName>
</protein>
<dbReference type="Pfam" id="PF02737">
    <property type="entry name" value="3HCDH_N"/>
    <property type="match status" value="1"/>
</dbReference>
<evidence type="ECO:0000313" key="6">
    <source>
        <dbReference type="EMBL" id="OEU91911.1"/>
    </source>
</evidence>
<evidence type="ECO:0000313" key="7">
    <source>
        <dbReference type="Proteomes" id="UP000176087"/>
    </source>
</evidence>
<dbReference type="EC" id="1.1.1.157" evidence="6"/>
<dbReference type="PANTHER" id="PTHR48075">
    <property type="entry name" value="3-HYDROXYACYL-COA DEHYDROGENASE FAMILY PROTEIN"/>
    <property type="match status" value="1"/>
</dbReference>
<reference evidence="6 7" key="1">
    <citation type="journal article" date="2016" name="Front. Microbiol.">
        <title>Comparative Genomics Analysis of Streptomyces Species Reveals Their Adaptation to the Marine Environment and Their Diversity at the Genomic Level.</title>
        <authorList>
            <person name="Tian X."/>
            <person name="Zhang Z."/>
            <person name="Yang T."/>
            <person name="Chen M."/>
            <person name="Li J."/>
            <person name="Chen F."/>
            <person name="Yang J."/>
            <person name="Li W."/>
            <person name="Zhang B."/>
            <person name="Zhang Z."/>
            <person name="Wu J."/>
            <person name="Zhang C."/>
            <person name="Long L."/>
            <person name="Xiao J."/>
        </authorList>
    </citation>
    <scope>NUCLEOTIDE SEQUENCE [LARGE SCALE GENOMIC DNA]</scope>
    <source>
        <strain evidence="6 7">SCSIO 10390</strain>
    </source>
</reference>
<dbReference type="SUPFAM" id="SSF48179">
    <property type="entry name" value="6-phosphogluconate dehydrogenase C-terminal domain-like"/>
    <property type="match status" value="2"/>
</dbReference>
<dbReference type="Proteomes" id="UP000176087">
    <property type="component" value="Unassembled WGS sequence"/>
</dbReference>
<comment type="similarity">
    <text evidence="1">Belongs to the 3-hydroxyacyl-CoA dehydrogenase family.</text>
</comment>
<dbReference type="PANTHER" id="PTHR48075:SF5">
    <property type="entry name" value="3-HYDROXYBUTYRYL-COA DEHYDROGENASE"/>
    <property type="match status" value="1"/>
</dbReference>
<dbReference type="InterPro" id="IPR006176">
    <property type="entry name" value="3-OHacyl-CoA_DH_NAD-bd"/>
</dbReference>
<keyword evidence="2 6" id="KW-0560">Oxidoreductase</keyword>
<feature type="region of interest" description="Disordered" evidence="3">
    <location>
        <begin position="280"/>
        <end position="306"/>
    </location>
</feature>
<dbReference type="EMBL" id="LJGT01000037">
    <property type="protein sequence ID" value="OEU91911.1"/>
    <property type="molecule type" value="Genomic_DNA"/>
</dbReference>
<evidence type="ECO:0000256" key="1">
    <source>
        <dbReference type="ARBA" id="ARBA00009463"/>
    </source>
</evidence>
<dbReference type="STRING" id="933944.AN215_05435"/>
<keyword evidence="7" id="KW-1185">Reference proteome</keyword>